<dbReference type="Proteomes" id="UP000278807">
    <property type="component" value="Unassembled WGS sequence"/>
</dbReference>
<dbReference type="STRING" id="102285.A0A0R3T636"/>
<reference evidence="4" key="1">
    <citation type="submission" date="2017-02" db="UniProtKB">
        <authorList>
            <consortium name="WormBaseParasite"/>
        </authorList>
    </citation>
    <scope>IDENTIFICATION</scope>
</reference>
<dbReference type="EMBL" id="UZAE01001244">
    <property type="protein sequence ID" value="VDN98382.1"/>
    <property type="molecule type" value="Genomic_DNA"/>
</dbReference>
<evidence type="ECO:0000313" key="4">
    <source>
        <dbReference type="WBParaSite" id="HNAJ_0000252401-mRNA-1"/>
    </source>
</evidence>
<proteinExistence type="predicted"/>
<accession>A0A0R3T636</accession>
<feature type="transmembrane region" description="Helical" evidence="1">
    <location>
        <begin position="48"/>
        <end position="68"/>
    </location>
</feature>
<feature type="transmembrane region" description="Helical" evidence="1">
    <location>
        <begin position="26"/>
        <end position="42"/>
    </location>
</feature>
<name>A0A0R3T636_RODNA</name>
<dbReference type="OrthoDB" id="5968863at2759"/>
<evidence type="ECO:0000313" key="3">
    <source>
        <dbReference type="Proteomes" id="UP000278807"/>
    </source>
</evidence>
<keyword evidence="1" id="KW-0472">Membrane</keyword>
<gene>
    <name evidence="2" type="ORF">HNAJ_LOCUS2523</name>
</gene>
<evidence type="ECO:0000313" key="2">
    <source>
        <dbReference type="EMBL" id="VDN98382.1"/>
    </source>
</evidence>
<keyword evidence="1" id="KW-0812">Transmembrane</keyword>
<keyword evidence="1" id="KW-1133">Transmembrane helix</keyword>
<evidence type="ECO:0000256" key="1">
    <source>
        <dbReference type="SAM" id="Phobius"/>
    </source>
</evidence>
<sequence length="108" mass="12605">MLGIFILFNCSRCYFSLGERRFQEPTFCFYFNAVVFLLLQANCCWVRVVNLLLSGLAIFHLAYLAVMFDTSEQQDKGYNMLHVLKKWSDLYFLSHIIAALTYLLSLVL</sequence>
<feature type="transmembrane region" description="Helical" evidence="1">
    <location>
        <begin position="89"/>
        <end position="107"/>
    </location>
</feature>
<keyword evidence="3" id="KW-1185">Reference proteome</keyword>
<protein>
    <submittedName>
        <fullName evidence="4">DUF3995 domain-containing protein</fullName>
    </submittedName>
</protein>
<reference evidence="2 3" key="2">
    <citation type="submission" date="2018-11" db="EMBL/GenBank/DDBJ databases">
        <authorList>
            <consortium name="Pathogen Informatics"/>
        </authorList>
    </citation>
    <scope>NUCLEOTIDE SEQUENCE [LARGE SCALE GENOMIC DNA]</scope>
</reference>
<dbReference type="AlphaFoldDB" id="A0A0R3T636"/>
<organism evidence="4">
    <name type="scientific">Rodentolepis nana</name>
    <name type="common">Dwarf tapeworm</name>
    <name type="synonym">Hymenolepis nana</name>
    <dbReference type="NCBI Taxonomy" id="102285"/>
    <lineage>
        <taxon>Eukaryota</taxon>
        <taxon>Metazoa</taxon>
        <taxon>Spiralia</taxon>
        <taxon>Lophotrochozoa</taxon>
        <taxon>Platyhelminthes</taxon>
        <taxon>Cestoda</taxon>
        <taxon>Eucestoda</taxon>
        <taxon>Cyclophyllidea</taxon>
        <taxon>Hymenolepididae</taxon>
        <taxon>Rodentolepis</taxon>
    </lineage>
</organism>
<dbReference type="WBParaSite" id="HNAJ_0000252401-mRNA-1">
    <property type="protein sequence ID" value="HNAJ_0000252401-mRNA-1"/>
    <property type="gene ID" value="HNAJ_0000252401"/>
</dbReference>